<evidence type="ECO:0000256" key="2">
    <source>
        <dbReference type="ARBA" id="ARBA00022900"/>
    </source>
</evidence>
<dbReference type="SUPFAM" id="SSF100895">
    <property type="entry name" value="Kazal-type serine protease inhibitors"/>
    <property type="match status" value="3"/>
</dbReference>
<dbReference type="OrthoDB" id="126772at2759"/>
<dbReference type="Gene3D" id="3.30.60.30">
    <property type="match status" value="3"/>
</dbReference>
<evidence type="ECO:0000259" key="4">
    <source>
        <dbReference type="PROSITE" id="PS51465"/>
    </source>
</evidence>
<dbReference type="Pfam" id="PF07648">
    <property type="entry name" value="Kazal_2"/>
    <property type="match status" value="2"/>
</dbReference>
<dbReference type="Pfam" id="PF00050">
    <property type="entry name" value="Kazal_1"/>
    <property type="match status" value="1"/>
</dbReference>
<protein>
    <recommendedName>
        <fullName evidence="4">Kazal-like domain-containing protein</fullName>
    </recommendedName>
</protein>
<gene>
    <name evidence="5" type="ORF">LOAG_12370</name>
</gene>
<dbReference type="PANTHER" id="PTHR10913">
    <property type="entry name" value="FOLLISTATIN-RELATED"/>
    <property type="match status" value="1"/>
</dbReference>
<dbReference type="SMART" id="SM00280">
    <property type="entry name" value="KAZAL"/>
    <property type="match status" value="3"/>
</dbReference>
<keyword evidence="1" id="KW-0646">Protease inhibitor</keyword>
<dbReference type="InterPro" id="IPR036058">
    <property type="entry name" value="Kazal_dom_sf"/>
</dbReference>
<dbReference type="KEGG" id="loa:LOAG_12370"/>
<dbReference type="GO" id="GO:0005576">
    <property type="term" value="C:extracellular region"/>
    <property type="evidence" value="ECO:0007669"/>
    <property type="project" value="TreeGrafter"/>
</dbReference>
<reference evidence="5" key="1">
    <citation type="submission" date="2012-04" db="EMBL/GenBank/DDBJ databases">
        <title>The Genome Sequence of Loa loa.</title>
        <authorList>
            <consortium name="The Broad Institute Genome Sequencing Platform"/>
            <consortium name="Broad Institute Genome Sequencing Center for Infectious Disease"/>
            <person name="Nutman T.B."/>
            <person name="Fink D.L."/>
            <person name="Russ C."/>
            <person name="Young S."/>
            <person name="Zeng Q."/>
            <person name="Gargeya S."/>
            <person name="Alvarado L."/>
            <person name="Berlin A."/>
            <person name="Chapman S.B."/>
            <person name="Chen Z."/>
            <person name="Freedman E."/>
            <person name="Gellesch M."/>
            <person name="Goldberg J."/>
            <person name="Griggs A."/>
            <person name="Gujja S."/>
            <person name="Heilman E.R."/>
            <person name="Heiman D."/>
            <person name="Howarth C."/>
            <person name="Mehta T."/>
            <person name="Neiman D."/>
            <person name="Pearson M."/>
            <person name="Roberts A."/>
            <person name="Saif S."/>
            <person name="Shea T."/>
            <person name="Shenoy N."/>
            <person name="Sisk P."/>
            <person name="Stolte C."/>
            <person name="Sykes S."/>
            <person name="White J."/>
            <person name="Yandava C."/>
            <person name="Haas B."/>
            <person name="Henn M.R."/>
            <person name="Nusbaum C."/>
            <person name="Birren B."/>
        </authorList>
    </citation>
    <scope>NUCLEOTIDE SEQUENCE [LARGE SCALE GENOMIC DNA]</scope>
</reference>
<feature type="domain" description="Kazal-like" evidence="4">
    <location>
        <begin position="91"/>
        <end position="144"/>
    </location>
</feature>
<evidence type="ECO:0000256" key="1">
    <source>
        <dbReference type="ARBA" id="ARBA00022690"/>
    </source>
</evidence>
<evidence type="ECO:0000256" key="3">
    <source>
        <dbReference type="ARBA" id="ARBA00023157"/>
    </source>
</evidence>
<dbReference type="RefSeq" id="XP_003147931.2">
    <property type="nucleotide sequence ID" value="XM_003147883.2"/>
</dbReference>
<dbReference type="InterPro" id="IPR050653">
    <property type="entry name" value="Prot_Inhib_GrowthFact_Antg"/>
</dbReference>
<dbReference type="PANTHER" id="PTHR10913:SF45">
    <property type="entry name" value="FOLLISTATIN, ISOFORM A-RELATED"/>
    <property type="match status" value="1"/>
</dbReference>
<evidence type="ECO:0000313" key="5">
    <source>
        <dbReference type="EMBL" id="EFO16138.2"/>
    </source>
</evidence>
<dbReference type="InterPro" id="IPR002350">
    <property type="entry name" value="Kazal_dom"/>
</dbReference>
<sequence>MACNQSSMNAFVNEQNEKPMNNDEIVCLKPRICNNIRQPICDSNGHWHRNQCTFLHAQCIAAQRGQTLSLADEKWCSINDGKKEAKKGQKSKASRHCYRQCSANLTYEPICATTFVTYPNRCLFLNAKCRDKQLEQLYSGECRNCLALNCNETTGMNELDSNFVCDQAGNTKRKCEFEMLRCIYERKFGYNITAAYMGRCCPTEDTCEQSFDDKKQLKFEGPVCDSHNVTYSSRCLFEVHKCRAEKIAHLKLTLLNENGSCSATSAVNIEKLPQGIVVIIINISAIYLCYH</sequence>
<dbReference type="PROSITE" id="PS51465">
    <property type="entry name" value="KAZAL_2"/>
    <property type="match status" value="2"/>
</dbReference>
<keyword evidence="3" id="KW-1015">Disulfide bond</keyword>
<feature type="domain" description="Kazal-like" evidence="4">
    <location>
        <begin position="195"/>
        <end position="263"/>
    </location>
</feature>
<dbReference type="GO" id="GO:0030154">
    <property type="term" value="P:cell differentiation"/>
    <property type="evidence" value="ECO:0007669"/>
    <property type="project" value="TreeGrafter"/>
</dbReference>
<accession>A0A1S0TLC2</accession>
<dbReference type="GeneID" id="9949831"/>
<organism evidence="5">
    <name type="scientific">Loa loa</name>
    <name type="common">Eye worm</name>
    <name type="synonym">Filaria loa</name>
    <dbReference type="NCBI Taxonomy" id="7209"/>
    <lineage>
        <taxon>Eukaryota</taxon>
        <taxon>Metazoa</taxon>
        <taxon>Ecdysozoa</taxon>
        <taxon>Nematoda</taxon>
        <taxon>Chromadorea</taxon>
        <taxon>Rhabditida</taxon>
        <taxon>Spirurina</taxon>
        <taxon>Spiruromorpha</taxon>
        <taxon>Filarioidea</taxon>
        <taxon>Onchocercidae</taxon>
        <taxon>Loa</taxon>
    </lineage>
</organism>
<dbReference type="CDD" id="cd00104">
    <property type="entry name" value="KAZAL_FS"/>
    <property type="match status" value="2"/>
</dbReference>
<dbReference type="AlphaFoldDB" id="A0A1S0TLC2"/>
<name>A0A1S0TLC2_LOALO</name>
<dbReference type="EMBL" id="JH712635">
    <property type="protein sequence ID" value="EFO16138.2"/>
    <property type="molecule type" value="Genomic_DNA"/>
</dbReference>
<dbReference type="InParanoid" id="A0A1S0TLC2"/>
<dbReference type="CTD" id="9949831"/>
<proteinExistence type="predicted"/>
<keyword evidence="2" id="KW-0722">Serine protease inhibitor</keyword>